<sequence>MGSEEDANKQSSIQLKISPQRCVALRQGQTCYQHVEFNWHSTVKGDFCLVELSQNKTLQCWSKINQGSLSYDFQDQASRNYVMRAKGSTIDLVKQKITVAWVYKSSKRPKGSWRLF</sequence>
<evidence type="ECO:0000313" key="1">
    <source>
        <dbReference type="EMBL" id="MCF2949138.1"/>
    </source>
</evidence>
<protein>
    <submittedName>
        <fullName evidence="1">DUF3019 domain-containing protein</fullName>
    </submittedName>
</protein>
<keyword evidence="2" id="KW-1185">Reference proteome</keyword>
<evidence type="ECO:0000313" key="2">
    <source>
        <dbReference type="Proteomes" id="UP001521137"/>
    </source>
</evidence>
<proteinExistence type="predicted"/>
<organism evidence="1 2">
    <name type="scientific">Paraglaciecola algarum</name>
    <dbReference type="NCBI Taxonomy" id="3050085"/>
    <lineage>
        <taxon>Bacteria</taxon>
        <taxon>Pseudomonadati</taxon>
        <taxon>Pseudomonadota</taxon>
        <taxon>Gammaproteobacteria</taxon>
        <taxon>Alteromonadales</taxon>
        <taxon>Alteromonadaceae</taxon>
        <taxon>Paraglaciecola</taxon>
    </lineage>
</organism>
<dbReference type="Pfam" id="PF11456">
    <property type="entry name" value="DUF3019"/>
    <property type="match status" value="1"/>
</dbReference>
<comment type="caution">
    <text evidence="1">The sequence shown here is derived from an EMBL/GenBank/DDBJ whole genome shotgun (WGS) entry which is preliminary data.</text>
</comment>
<dbReference type="Proteomes" id="UP001521137">
    <property type="component" value="Unassembled WGS sequence"/>
</dbReference>
<dbReference type="InterPro" id="IPR021559">
    <property type="entry name" value="DUF3019"/>
</dbReference>
<dbReference type="RefSeq" id="WP_235313235.1">
    <property type="nucleotide sequence ID" value="NZ_JAKGAS010000007.1"/>
</dbReference>
<dbReference type="EMBL" id="JAKGAS010000007">
    <property type="protein sequence ID" value="MCF2949138.1"/>
    <property type="molecule type" value="Genomic_DNA"/>
</dbReference>
<accession>A0ABS9D865</accession>
<reference evidence="1 2" key="1">
    <citation type="submission" date="2022-01" db="EMBL/GenBank/DDBJ databases">
        <title>Paraglaciecola sp. G1-23.</title>
        <authorList>
            <person name="Jin M.S."/>
            <person name="Han D.M."/>
            <person name="Kim H.M."/>
            <person name="Jeon C.O."/>
        </authorList>
    </citation>
    <scope>NUCLEOTIDE SEQUENCE [LARGE SCALE GENOMIC DNA]</scope>
    <source>
        <strain evidence="1 2">G1-23</strain>
    </source>
</reference>
<gene>
    <name evidence="1" type="ORF">L0668_13535</name>
</gene>
<name>A0ABS9D865_9ALTE</name>